<sequence>MRKHLRQDRQTALPMVHTAHPSWGNRSCLRFGIYSETLDDEQAKNTKAKNQRLRYGVLAGMILVATLLVGLMVYDLVSGYGVPTREKDAIQHLLMLRRTTDQPEITTSNTSTTTSTPTEGPTEYITTVTQPPTFLSDCTDQNVSIPSDLLGENLAESSQALPYRYTPLSEKVGLTDDIRFSNRKYGRNLESNSSFRDKARNIPSKRRKEESSPGNQGIEDYQVYWLHQSPRTAHGIQSRIMNNIKYQTPRPFRARNLTIETPEHNSFQALKDEQQVSLPYYSFGSPSKYPQLSSYRYPNEAKNIQDIIKYLTTEDSNNPSSSNNNQETFHFRVPTGNGRRIKFAGVYKTAVKKNSGEEYSRPEESIEDTIISNDQTKMSDSSLNGHAFIADPFHDFKPSDPSEINLLANSDFRFAPFDSRVRFVPNRPQGTRLGITEINPNDKYFPRPPIYFGKPSTTVPPHEPVFQTYPGTYTTAIYRPLGKEPVTTTPHSSTKTPKAVKPFSVMLDIYPMMEDSAPQATSGPQHMPLRPLVRPGHGVGPRVKFPQGRLPDPVTDSETKPQMVVHLNLYPKRKKKHNFSDRMDDTHSFHVDLKSSTFGCDGDVLEHLRRIYEGDIDNDEEAEDESEKNIKDSYKGHTQLKVPDVVEPRGTVSVESSSGSEVSEEVGHTRRRPTAFEIASGTDSSQNLSNQQGPYSPLDILLIPGTSTHISAIDSKFPEESANENRDRKKSAANIKL</sequence>
<dbReference type="EMBL" id="BLKM01000378">
    <property type="protein sequence ID" value="GFG32625.1"/>
    <property type="molecule type" value="Genomic_DNA"/>
</dbReference>
<dbReference type="AlphaFoldDB" id="A0A6L2PQ69"/>
<keyword evidence="4" id="KW-1185">Reference proteome</keyword>
<keyword evidence="2" id="KW-0472">Membrane</keyword>
<feature type="region of interest" description="Disordered" evidence="1">
    <location>
        <begin position="103"/>
        <end position="123"/>
    </location>
</feature>
<reference evidence="4" key="1">
    <citation type="submission" date="2020-01" db="EMBL/GenBank/DDBJ databases">
        <title>Draft genome sequence of the Termite Coptotermes fromosanus.</title>
        <authorList>
            <person name="Itakura S."/>
            <person name="Yosikawa Y."/>
            <person name="Umezawa K."/>
        </authorList>
    </citation>
    <scope>NUCLEOTIDE SEQUENCE [LARGE SCALE GENOMIC DNA]</scope>
</reference>
<feature type="compositionally biased region" description="Low complexity" evidence="1">
    <location>
        <begin position="652"/>
        <end position="661"/>
    </location>
</feature>
<feature type="compositionally biased region" description="Basic and acidic residues" evidence="1">
    <location>
        <begin position="716"/>
        <end position="727"/>
    </location>
</feature>
<protein>
    <submittedName>
        <fullName evidence="3">Uncharacterized protein</fullName>
    </submittedName>
</protein>
<gene>
    <name evidence="3" type="ORF">Cfor_04734</name>
</gene>
<dbReference type="OrthoDB" id="45313at2759"/>
<dbReference type="InParanoid" id="A0A6L2PQ69"/>
<name>A0A6L2PQ69_COPFO</name>
<feature type="compositionally biased region" description="Acidic residues" evidence="1">
    <location>
        <begin position="616"/>
        <end position="626"/>
    </location>
</feature>
<keyword evidence="2" id="KW-1133">Transmembrane helix</keyword>
<evidence type="ECO:0000256" key="2">
    <source>
        <dbReference type="SAM" id="Phobius"/>
    </source>
</evidence>
<evidence type="ECO:0000313" key="4">
    <source>
        <dbReference type="Proteomes" id="UP000502823"/>
    </source>
</evidence>
<proteinExistence type="predicted"/>
<dbReference type="Proteomes" id="UP000502823">
    <property type="component" value="Unassembled WGS sequence"/>
</dbReference>
<feature type="region of interest" description="Disordered" evidence="1">
    <location>
        <begin position="616"/>
        <end position="700"/>
    </location>
</feature>
<feature type="region of interest" description="Disordered" evidence="1">
    <location>
        <begin position="715"/>
        <end position="737"/>
    </location>
</feature>
<keyword evidence="2" id="KW-0812">Transmembrane</keyword>
<comment type="caution">
    <text evidence="3">The sequence shown here is derived from an EMBL/GenBank/DDBJ whole genome shotgun (WGS) entry which is preliminary data.</text>
</comment>
<feature type="compositionally biased region" description="Polar residues" evidence="1">
    <location>
        <begin position="681"/>
        <end position="694"/>
    </location>
</feature>
<feature type="transmembrane region" description="Helical" evidence="2">
    <location>
        <begin position="53"/>
        <end position="74"/>
    </location>
</feature>
<evidence type="ECO:0000313" key="3">
    <source>
        <dbReference type="EMBL" id="GFG32625.1"/>
    </source>
</evidence>
<evidence type="ECO:0000256" key="1">
    <source>
        <dbReference type="SAM" id="MobiDB-lite"/>
    </source>
</evidence>
<organism evidence="3 4">
    <name type="scientific">Coptotermes formosanus</name>
    <name type="common">Formosan subterranean termite</name>
    <dbReference type="NCBI Taxonomy" id="36987"/>
    <lineage>
        <taxon>Eukaryota</taxon>
        <taxon>Metazoa</taxon>
        <taxon>Ecdysozoa</taxon>
        <taxon>Arthropoda</taxon>
        <taxon>Hexapoda</taxon>
        <taxon>Insecta</taxon>
        <taxon>Pterygota</taxon>
        <taxon>Neoptera</taxon>
        <taxon>Polyneoptera</taxon>
        <taxon>Dictyoptera</taxon>
        <taxon>Blattodea</taxon>
        <taxon>Blattoidea</taxon>
        <taxon>Termitoidae</taxon>
        <taxon>Rhinotermitidae</taxon>
        <taxon>Coptotermes</taxon>
    </lineage>
</organism>
<accession>A0A6L2PQ69</accession>
<feature type="region of interest" description="Disordered" evidence="1">
    <location>
        <begin position="188"/>
        <end position="216"/>
    </location>
</feature>